<dbReference type="GO" id="GO:0006412">
    <property type="term" value="P:translation"/>
    <property type="evidence" value="ECO:0007669"/>
    <property type="project" value="InterPro"/>
</dbReference>
<dbReference type="InterPro" id="IPR000554">
    <property type="entry name" value="Ribosomal_eS7"/>
</dbReference>
<dbReference type="Pfam" id="PF01251">
    <property type="entry name" value="Ribosomal_S7e"/>
    <property type="match status" value="1"/>
</dbReference>
<evidence type="ECO:0000256" key="2">
    <source>
        <dbReference type="ARBA" id="ARBA00022980"/>
    </source>
</evidence>
<accession>A0A7S4P9X1</accession>
<dbReference type="GO" id="GO:0003735">
    <property type="term" value="F:structural constituent of ribosome"/>
    <property type="evidence" value="ECO:0007669"/>
    <property type="project" value="InterPro"/>
</dbReference>
<comment type="similarity">
    <text evidence="1 4">Belongs to the eukaryotic ribosomal protein eS7 family.</text>
</comment>
<dbReference type="PROSITE" id="PS00948">
    <property type="entry name" value="RIBOSOMAL_S7E"/>
    <property type="match status" value="1"/>
</dbReference>
<dbReference type="PANTHER" id="PTHR11278">
    <property type="entry name" value="40S RIBOSOMAL PROTEIN S7"/>
    <property type="match status" value="1"/>
</dbReference>
<dbReference type="AlphaFoldDB" id="A0A7S4P9X1"/>
<evidence type="ECO:0000313" key="5">
    <source>
        <dbReference type="EMBL" id="CAE2328525.1"/>
    </source>
</evidence>
<organism evidence="5">
    <name type="scientific">Guillardia theta</name>
    <name type="common">Cryptophyte</name>
    <name type="synonym">Cryptomonas phi</name>
    <dbReference type="NCBI Taxonomy" id="55529"/>
    <lineage>
        <taxon>Eukaryota</taxon>
        <taxon>Cryptophyceae</taxon>
        <taxon>Pyrenomonadales</taxon>
        <taxon>Geminigeraceae</taxon>
        <taxon>Guillardia</taxon>
    </lineage>
</organism>
<gene>
    <name evidence="5" type="ORF">GTHE00462_LOCUS31713</name>
</gene>
<evidence type="ECO:0000256" key="1">
    <source>
        <dbReference type="ARBA" id="ARBA00007820"/>
    </source>
</evidence>
<dbReference type="GO" id="GO:0022627">
    <property type="term" value="C:cytosolic small ribosomal subunit"/>
    <property type="evidence" value="ECO:0007669"/>
    <property type="project" value="TreeGrafter"/>
</dbReference>
<dbReference type="PANTHER" id="PTHR11278:SF0">
    <property type="entry name" value="SMALL RIBOSOMAL SUBUNIT PROTEIN ES7"/>
    <property type="match status" value="1"/>
</dbReference>
<dbReference type="GO" id="GO:0006364">
    <property type="term" value="P:rRNA processing"/>
    <property type="evidence" value="ECO:0007669"/>
    <property type="project" value="TreeGrafter"/>
</dbReference>
<sequence length="107" mass="12504">MFTARKKIVKEGDAQPDSFEEQVAQAIFDLQVQTDMKSDLQDLFITSAKEVEVSNGRKAIIIHVPFRLLKSFHRIQQRLIRELEKKFSGKHVTVIAQRRILPREVMR</sequence>
<dbReference type="InterPro" id="IPR047861">
    <property type="entry name" value="Ribosomal_eS7_CS"/>
</dbReference>
<proteinExistence type="inferred from homology"/>
<keyword evidence="3 4" id="KW-0687">Ribonucleoprotein</keyword>
<dbReference type="GO" id="GO:0032040">
    <property type="term" value="C:small-subunit processome"/>
    <property type="evidence" value="ECO:0007669"/>
    <property type="project" value="TreeGrafter"/>
</dbReference>
<keyword evidence="2 4" id="KW-0689">Ribosomal protein</keyword>
<dbReference type="GO" id="GO:0030686">
    <property type="term" value="C:90S preribosome"/>
    <property type="evidence" value="ECO:0007669"/>
    <property type="project" value="TreeGrafter"/>
</dbReference>
<reference evidence="5" key="1">
    <citation type="submission" date="2021-01" db="EMBL/GenBank/DDBJ databases">
        <authorList>
            <person name="Corre E."/>
            <person name="Pelletier E."/>
            <person name="Niang G."/>
            <person name="Scheremetjew M."/>
            <person name="Finn R."/>
            <person name="Kale V."/>
            <person name="Holt S."/>
            <person name="Cochrane G."/>
            <person name="Meng A."/>
            <person name="Brown T."/>
            <person name="Cohen L."/>
        </authorList>
    </citation>
    <scope>NUCLEOTIDE SEQUENCE</scope>
    <source>
        <strain evidence="5">CCMP 2712</strain>
    </source>
</reference>
<evidence type="ECO:0000256" key="3">
    <source>
        <dbReference type="ARBA" id="ARBA00023274"/>
    </source>
</evidence>
<evidence type="ECO:0000256" key="4">
    <source>
        <dbReference type="RuleBase" id="RU364105"/>
    </source>
</evidence>
<dbReference type="GO" id="GO:0042274">
    <property type="term" value="P:ribosomal small subunit biogenesis"/>
    <property type="evidence" value="ECO:0007669"/>
    <property type="project" value="TreeGrafter"/>
</dbReference>
<protein>
    <recommendedName>
        <fullName evidence="4">40S ribosomal protein S7</fullName>
    </recommendedName>
</protein>
<dbReference type="EMBL" id="HBKN01040543">
    <property type="protein sequence ID" value="CAE2328525.1"/>
    <property type="molecule type" value="Transcribed_RNA"/>
</dbReference>
<name>A0A7S4P9X1_GUITH</name>